<dbReference type="CDD" id="cd07972">
    <property type="entry name" value="OBF_DNA_ligase_Arch_LigB"/>
    <property type="match status" value="1"/>
</dbReference>
<dbReference type="Gene3D" id="1.10.3260.10">
    <property type="entry name" value="DNA ligase, ATP-dependent, N-terminal domain"/>
    <property type="match status" value="1"/>
</dbReference>
<comment type="caution">
    <text evidence="16">The sequence shown here is derived from an EMBL/GenBank/DDBJ whole genome shotgun (WGS) entry which is preliminary data.</text>
</comment>
<evidence type="ECO:0000256" key="7">
    <source>
        <dbReference type="ARBA" id="ARBA00022763"/>
    </source>
</evidence>
<dbReference type="SUPFAM" id="SSF56091">
    <property type="entry name" value="DNA ligase/mRNA capping enzyme, catalytic domain"/>
    <property type="match status" value="1"/>
</dbReference>
<dbReference type="Gene3D" id="2.40.50.140">
    <property type="entry name" value="Nucleic acid-binding proteins"/>
    <property type="match status" value="1"/>
</dbReference>
<dbReference type="Gene3D" id="3.30.470.30">
    <property type="entry name" value="DNA ligase/mRNA capping enzyme"/>
    <property type="match status" value="1"/>
</dbReference>
<name>A0ABS5G2P9_9BRAD</name>
<evidence type="ECO:0000256" key="8">
    <source>
        <dbReference type="ARBA" id="ARBA00022840"/>
    </source>
</evidence>
<keyword evidence="12" id="KW-0131">Cell cycle</keyword>
<evidence type="ECO:0000259" key="15">
    <source>
        <dbReference type="PROSITE" id="PS50160"/>
    </source>
</evidence>
<keyword evidence="17" id="KW-1185">Reference proteome</keyword>
<evidence type="ECO:0000256" key="1">
    <source>
        <dbReference type="ARBA" id="ARBA00012727"/>
    </source>
</evidence>
<feature type="region of interest" description="Disordered" evidence="14">
    <location>
        <begin position="94"/>
        <end position="113"/>
    </location>
</feature>
<dbReference type="InterPro" id="IPR012310">
    <property type="entry name" value="DNA_ligase_ATP-dep_cent"/>
</dbReference>
<dbReference type="EMBL" id="JAFCLK010000005">
    <property type="protein sequence ID" value="MBR1135490.1"/>
    <property type="molecule type" value="Genomic_DNA"/>
</dbReference>
<dbReference type="NCBIfam" id="NF006701">
    <property type="entry name" value="PRK09247.1"/>
    <property type="match status" value="1"/>
</dbReference>
<keyword evidence="2 16" id="KW-0436">Ligase</keyword>
<feature type="region of interest" description="Disordered" evidence="14">
    <location>
        <begin position="164"/>
        <end position="202"/>
    </location>
</feature>
<keyword evidence="3" id="KW-0132">Cell division</keyword>
<evidence type="ECO:0000256" key="14">
    <source>
        <dbReference type="SAM" id="MobiDB-lite"/>
    </source>
</evidence>
<evidence type="ECO:0000256" key="10">
    <source>
        <dbReference type="ARBA" id="ARBA00023172"/>
    </source>
</evidence>
<dbReference type="PANTHER" id="PTHR45674">
    <property type="entry name" value="DNA LIGASE 1/3 FAMILY MEMBER"/>
    <property type="match status" value="1"/>
</dbReference>
<accession>A0ABS5G2P9</accession>
<evidence type="ECO:0000256" key="4">
    <source>
        <dbReference type="ARBA" id="ARBA00022705"/>
    </source>
</evidence>
<dbReference type="EC" id="6.5.1.1" evidence="1"/>
<evidence type="ECO:0000256" key="13">
    <source>
        <dbReference type="ARBA" id="ARBA00034003"/>
    </source>
</evidence>
<evidence type="ECO:0000256" key="2">
    <source>
        <dbReference type="ARBA" id="ARBA00022598"/>
    </source>
</evidence>
<evidence type="ECO:0000256" key="11">
    <source>
        <dbReference type="ARBA" id="ARBA00023204"/>
    </source>
</evidence>
<keyword evidence="5" id="KW-0479">Metal-binding</keyword>
<dbReference type="NCBIfam" id="TIGR04120">
    <property type="entry name" value="DNA_lig_bact"/>
    <property type="match status" value="1"/>
</dbReference>
<sequence>MNRFAELLDRLAYEPGRNNKLRLLTSYFREAEDPDRGYALGALTGALSFKHAKPALIRDLIAARTDPVLFALSYDYVGDLSETVALMWPKGGAHQQQHVAGPPPPQPSPTRGEGAQLRVALAPGMPSAMGPTASTGRAASTAGTASNVAPTDILRSSAPALSIPSPLVGEGQGGGVPTGSLPEALPPGAHAAGHNNPPPPTLTEVVTTLRTLGKTEMPRQLAQWLDELDETGRWALLKLVTGALRIGISARLAKTAVAALGDKDPHEVELVWPGLSPPYLDLFAWLEGRGDKPVNSDPAPFRPVMLAHAVEDDDFASMNAADYIAEWKWDGIRVQAVSGRDSDGRIVTRLYSRSGEDITPSFPDLLPSLHLPGALDGELLVVREKRVQSFNVLQQRLNRKTVSPKLMKEYPIHLRAYDLLGDEGSDLRERPFAERREQLEAFIRRLDDPRVDLSPTIAFASWEELKAARANPASAGAGDDAEAVEGVMLKRRDAPYLPGRPKGQWWKWKHDPHIIDAVLMYAQRGHGKRSSYYSDYTFGVWTAGEAGDQLVPVGKAYFGFTDEELLQIDRFVRRNTTEKFGPVRHVVHEPEQGLVLEVAFEGLQRSPRHKSGIAMRFPRINRLRWDKPPRDADRLETLERLLKSETAG</sequence>
<dbReference type="GO" id="GO:0003910">
    <property type="term" value="F:DNA ligase (ATP) activity"/>
    <property type="evidence" value="ECO:0007669"/>
    <property type="project" value="UniProtKB-EC"/>
</dbReference>
<keyword evidence="9" id="KW-0460">Magnesium</keyword>
<dbReference type="PROSITE" id="PS00697">
    <property type="entry name" value="DNA_LIGASE_A1"/>
    <property type="match status" value="1"/>
</dbReference>
<dbReference type="SUPFAM" id="SSF50249">
    <property type="entry name" value="Nucleic acid-binding proteins"/>
    <property type="match status" value="1"/>
</dbReference>
<feature type="region of interest" description="Disordered" evidence="14">
    <location>
        <begin position="124"/>
        <end position="145"/>
    </location>
</feature>
<dbReference type="InterPro" id="IPR036599">
    <property type="entry name" value="DNA_ligase_N_sf"/>
</dbReference>
<feature type="compositionally biased region" description="Low complexity" evidence="14">
    <location>
        <begin position="186"/>
        <end position="195"/>
    </location>
</feature>
<keyword evidence="6" id="KW-0547">Nucleotide-binding</keyword>
<dbReference type="InterPro" id="IPR012309">
    <property type="entry name" value="DNA_ligase_ATP-dep_C"/>
</dbReference>
<dbReference type="Pfam" id="PF04679">
    <property type="entry name" value="DNA_ligase_A_C"/>
    <property type="match status" value="1"/>
</dbReference>
<keyword evidence="4" id="KW-0235">DNA replication</keyword>
<proteinExistence type="predicted"/>
<reference evidence="17" key="1">
    <citation type="journal article" date="2021" name="ISME J.">
        <title>Evolutionary origin and ecological implication of a unique nif island in free-living Bradyrhizobium lineages.</title>
        <authorList>
            <person name="Tao J."/>
        </authorList>
    </citation>
    <scope>NUCLEOTIDE SEQUENCE [LARGE SCALE GENOMIC DNA]</scope>
    <source>
        <strain evidence="17">SZCCT0094</strain>
    </source>
</reference>
<evidence type="ECO:0000256" key="9">
    <source>
        <dbReference type="ARBA" id="ARBA00022842"/>
    </source>
</evidence>
<dbReference type="Pfam" id="PF01068">
    <property type="entry name" value="DNA_ligase_A_M"/>
    <property type="match status" value="1"/>
</dbReference>
<evidence type="ECO:0000256" key="5">
    <source>
        <dbReference type="ARBA" id="ARBA00022723"/>
    </source>
</evidence>
<evidence type="ECO:0000256" key="6">
    <source>
        <dbReference type="ARBA" id="ARBA00022741"/>
    </source>
</evidence>
<evidence type="ECO:0000313" key="16">
    <source>
        <dbReference type="EMBL" id="MBR1135490.1"/>
    </source>
</evidence>
<dbReference type="InterPro" id="IPR016059">
    <property type="entry name" value="DNA_ligase_ATP-dep_CS"/>
</dbReference>
<feature type="domain" description="ATP-dependent DNA ligase family profile" evidence="15">
    <location>
        <begin position="405"/>
        <end position="542"/>
    </location>
</feature>
<evidence type="ECO:0000313" key="17">
    <source>
        <dbReference type="Proteomes" id="UP001314635"/>
    </source>
</evidence>
<keyword evidence="8" id="KW-0067">ATP-binding</keyword>
<dbReference type="InterPro" id="IPR026333">
    <property type="entry name" value="ATP_dep_DNA_lig_pp_1105_fam"/>
</dbReference>
<evidence type="ECO:0000256" key="3">
    <source>
        <dbReference type="ARBA" id="ARBA00022618"/>
    </source>
</evidence>
<dbReference type="PROSITE" id="PS50160">
    <property type="entry name" value="DNA_LIGASE_A3"/>
    <property type="match status" value="1"/>
</dbReference>
<keyword evidence="7" id="KW-0227">DNA damage</keyword>
<dbReference type="PANTHER" id="PTHR45674:SF13">
    <property type="entry name" value="DNA LIGASE-RELATED"/>
    <property type="match status" value="1"/>
</dbReference>
<dbReference type="InterPro" id="IPR012340">
    <property type="entry name" value="NA-bd_OB-fold"/>
</dbReference>
<dbReference type="Proteomes" id="UP001314635">
    <property type="component" value="Unassembled WGS sequence"/>
</dbReference>
<keyword evidence="10" id="KW-0233">DNA recombination</keyword>
<dbReference type="CDD" id="cd07897">
    <property type="entry name" value="Adenylation_DNA_ligase_Bac1"/>
    <property type="match status" value="1"/>
</dbReference>
<organism evidence="16 17">
    <name type="scientific">Bradyrhizobium denitrificans</name>
    <dbReference type="NCBI Taxonomy" id="2734912"/>
    <lineage>
        <taxon>Bacteria</taxon>
        <taxon>Pseudomonadati</taxon>
        <taxon>Pseudomonadota</taxon>
        <taxon>Alphaproteobacteria</taxon>
        <taxon>Hyphomicrobiales</taxon>
        <taxon>Nitrobacteraceae</taxon>
        <taxon>Bradyrhizobium</taxon>
    </lineage>
</organism>
<dbReference type="RefSeq" id="WP_172235341.1">
    <property type="nucleotide sequence ID" value="NZ_JABFDP010000001.1"/>
</dbReference>
<keyword evidence="11" id="KW-0234">DNA repair</keyword>
<comment type="catalytic activity">
    <reaction evidence="13">
        <text>ATP + (deoxyribonucleotide)n-3'-hydroxyl + 5'-phospho-(deoxyribonucleotide)m = (deoxyribonucleotide)n+m + AMP + diphosphate.</text>
        <dbReference type="EC" id="6.5.1.1"/>
    </reaction>
</comment>
<protein>
    <recommendedName>
        <fullName evidence="1">DNA ligase (ATP)</fullName>
        <ecNumber evidence="1">6.5.1.1</ecNumber>
    </recommendedName>
</protein>
<gene>
    <name evidence="16" type="ORF">JQ619_06915</name>
</gene>
<feature type="compositionally biased region" description="Low complexity" evidence="14">
    <location>
        <begin position="130"/>
        <end position="145"/>
    </location>
</feature>
<dbReference type="InterPro" id="IPR050191">
    <property type="entry name" value="ATP-dep_DNA_ligase"/>
</dbReference>
<evidence type="ECO:0000256" key="12">
    <source>
        <dbReference type="ARBA" id="ARBA00023306"/>
    </source>
</evidence>